<dbReference type="GO" id="GO:0097228">
    <property type="term" value="C:sperm principal piece"/>
    <property type="evidence" value="ECO:0007669"/>
    <property type="project" value="InterPro"/>
</dbReference>
<dbReference type="InterPro" id="IPR028246">
    <property type="entry name" value="CATSPERG"/>
</dbReference>
<dbReference type="AlphaFoldDB" id="A0A2J8QF00"/>
<reference evidence="2 3" key="1">
    <citation type="submission" date="2017-12" db="EMBL/GenBank/DDBJ databases">
        <title>High-resolution comparative analysis of great ape genomes.</title>
        <authorList>
            <person name="Pollen A."/>
            <person name="Hastie A."/>
            <person name="Hormozdiari F."/>
            <person name="Dougherty M."/>
            <person name="Liu R."/>
            <person name="Chaisson M."/>
            <person name="Hoppe E."/>
            <person name="Hill C."/>
            <person name="Pang A."/>
            <person name="Hillier L."/>
            <person name="Baker C."/>
            <person name="Armstrong J."/>
            <person name="Shendure J."/>
            <person name="Paten B."/>
            <person name="Wilson R."/>
            <person name="Chao H."/>
            <person name="Schneider V."/>
            <person name="Ventura M."/>
            <person name="Kronenberg Z."/>
            <person name="Murali S."/>
            <person name="Gordon D."/>
            <person name="Cantsilieris S."/>
            <person name="Munson K."/>
            <person name="Nelson B."/>
            <person name="Raja A."/>
            <person name="Underwood J."/>
            <person name="Diekhans M."/>
            <person name="Fiddes I."/>
            <person name="Haussler D."/>
            <person name="Eichler E."/>
        </authorList>
    </citation>
    <scope>NUCLEOTIDE SEQUENCE [LARGE SCALE GENOMIC DNA]</scope>
    <source>
        <strain evidence="2">Yerkes chimp pedigree #C0471</strain>
    </source>
</reference>
<feature type="non-terminal residue" evidence="2">
    <location>
        <position position="1"/>
    </location>
</feature>
<feature type="domain" description="CATSPERG beta-propeller" evidence="1">
    <location>
        <begin position="2"/>
        <end position="51"/>
    </location>
</feature>
<evidence type="ECO:0000313" key="2">
    <source>
        <dbReference type="EMBL" id="PNI94843.1"/>
    </source>
</evidence>
<feature type="non-terminal residue" evidence="2">
    <location>
        <position position="179"/>
    </location>
</feature>
<dbReference type="EMBL" id="NBAG03000039">
    <property type="protein sequence ID" value="PNI94843.1"/>
    <property type="molecule type" value="Genomic_DNA"/>
</dbReference>
<comment type="caution">
    <text evidence="2">The sequence shown here is derived from an EMBL/GenBank/DDBJ whole genome shotgun (WGS) entry which is preliminary data.</text>
</comment>
<dbReference type="InterPro" id="IPR053871">
    <property type="entry name" value="CATSPERG_beta-prop"/>
</dbReference>
<sequence length="179" mass="20565">RNRGSGSWVRVLASECIKKLCPVYFHSNGSEYIMALTTGKHEGYVHFGTIRASDDLELLYHIPEFIPEARGLEFLMILGTESYTSTAMAPKGIFCNPYNNLIFIWGNFLLQSSNKENFIYLADFPKELSIKYMARSFHGAVAIVTETEEIWYLLEGSYRVYQLFPSKGWQVHISLKLMQ</sequence>
<evidence type="ECO:0000259" key="1">
    <source>
        <dbReference type="Pfam" id="PF15064"/>
    </source>
</evidence>
<name>A0A2J8QF00_PANTR</name>
<dbReference type="PANTHER" id="PTHR14327:SF1">
    <property type="entry name" value="CATION CHANNEL SPERM-ASSOCIATED AUXILIARY SUBUNIT GAMMA"/>
    <property type="match status" value="1"/>
</dbReference>
<gene>
    <name evidence="2" type="ORF">CK820_G0030353</name>
</gene>
<evidence type="ECO:0000313" key="3">
    <source>
        <dbReference type="Proteomes" id="UP000236370"/>
    </source>
</evidence>
<feature type="domain" description="CATSPERG beta-propeller" evidence="1">
    <location>
        <begin position="53"/>
        <end position="179"/>
    </location>
</feature>
<organism evidence="2 3">
    <name type="scientific">Pan troglodytes</name>
    <name type="common">Chimpanzee</name>
    <dbReference type="NCBI Taxonomy" id="9598"/>
    <lineage>
        <taxon>Eukaryota</taxon>
        <taxon>Metazoa</taxon>
        <taxon>Chordata</taxon>
        <taxon>Craniata</taxon>
        <taxon>Vertebrata</taxon>
        <taxon>Euteleostomi</taxon>
        <taxon>Mammalia</taxon>
        <taxon>Eutheria</taxon>
        <taxon>Euarchontoglires</taxon>
        <taxon>Primates</taxon>
        <taxon>Haplorrhini</taxon>
        <taxon>Catarrhini</taxon>
        <taxon>Hominidae</taxon>
        <taxon>Pan</taxon>
    </lineage>
</organism>
<protein>
    <submittedName>
        <fullName evidence="2">CATSPERG isoform 14</fullName>
    </submittedName>
</protein>
<dbReference type="Pfam" id="PF15064">
    <property type="entry name" value="CATSPERG_beta-prop"/>
    <property type="match status" value="2"/>
</dbReference>
<dbReference type="GO" id="GO:0036128">
    <property type="term" value="C:CatSper complex"/>
    <property type="evidence" value="ECO:0007669"/>
    <property type="project" value="InterPro"/>
</dbReference>
<dbReference type="Proteomes" id="UP000236370">
    <property type="component" value="Unassembled WGS sequence"/>
</dbReference>
<dbReference type="PANTHER" id="PTHR14327">
    <property type="entry name" value="CATION CHANNEL SPERM-ASSOCIATED PROTEIN SUBUNIT GAMMA"/>
    <property type="match status" value="1"/>
</dbReference>
<accession>A0A2J8QF00</accession>
<proteinExistence type="predicted"/>